<evidence type="ECO:0000313" key="11">
    <source>
        <dbReference type="Proteomes" id="UP000537126"/>
    </source>
</evidence>
<keyword evidence="11" id="KW-1185">Reference proteome</keyword>
<dbReference type="GO" id="GO:0005524">
    <property type="term" value="F:ATP binding"/>
    <property type="evidence" value="ECO:0007669"/>
    <property type="project" value="UniProtKB-KW"/>
</dbReference>
<dbReference type="EMBL" id="JAASRN010000001">
    <property type="protein sequence ID" value="NIK73255.1"/>
    <property type="molecule type" value="Genomic_DNA"/>
</dbReference>
<dbReference type="NCBIfam" id="TIGR03263">
    <property type="entry name" value="guanyl_kin"/>
    <property type="match status" value="1"/>
</dbReference>
<evidence type="ECO:0000256" key="8">
    <source>
        <dbReference type="ARBA" id="ARBA00030128"/>
    </source>
</evidence>
<feature type="domain" description="Guanylate kinase-like" evidence="9">
    <location>
        <begin position="7"/>
        <end position="189"/>
    </location>
</feature>
<dbReference type="Gene3D" id="3.30.63.10">
    <property type="entry name" value="Guanylate Kinase phosphate binding domain"/>
    <property type="match status" value="1"/>
</dbReference>
<evidence type="ECO:0000256" key="5">
    <source>
        <dbReference type="ARBA" id="ARBA00022741"/>
    </source>
</evidence>
<dbReference type="CDD" id="cd00071">
    <property type="entry name" value="GMPK"/>
    <property type="match status" value="1"/>
</dbReference>
<evidence type="ECO:0000256" key="2">
    <source>
        <dbReference type="ARBA" id="ARBA00012961"/>
    </source>
</evidence>
<keyword evidence="4 10" id="KW-0808">Transferase</keyword>
<accession>A0A846MP69</accession>
<name>A0A846MP69_9BACT</name>
<dbReference type="InterPro" id="IPR008145">
    <property type="entry name" value="GK/Ca_channel_bsu"/>
</dbReference>
<evidence type="ECO:0000256" key="6">
    <source>
        <dbReference type="ARBA" id="ARBA00022777"/>
    </source>
</evidence>
<organism evidence="10 11">
    <name type="scientific">Thermonema lapsum</name>
    <dbReference type="NCBI Taxonomy" id="28195"/>
    <lineage>
        <taxon>Bacteria</taxon>
        <taxon>Pseudomonadati</taxon>
        <taxon>Bacteroidota</taxon>
        <taxon>Cytophagia</taxon>
        <taxon>Cytophagales</taxon>
        <taxon>Thermonemataceae</taxon>
        <taxon>Thermonema</taxon>
    </lineage>
</organism>
<dbReference type="EC" id="2.7.4.8" evidence="2"/>
<sequence length="206" mass="23802">MSVDKQGKIIIFSAPSGAGKTTIVKHLLNKFPDKLAFSISACTRPRRGRTEEHGKDYYFFSPDEFREKIKNNEFVEWEEVYPGAYYGTLKSEIQRIWNEGKHVICDVDVKGGLKLKNYYGDHALAIFVKVPSLDILRQRLMQRQTETDASLETRMAKASYEMSFEPEFDVVLVNENLEKAFKEAEQLVLHFVETGKILKINEEEIK</sequence>
<dbReference type="Gene3D" id="3.40.50.300">
    <property type="entry name" value="P-loop containing nucleotide triphosphate hydrolases"/>
    <property type="match status" value="1"/>
</dbReference>
<evidence type="ECO:0000256" key="7">
    <source>
        <dbReference type="ARBA" id="ARBA00022840"/>
    </source>
</evidence>
<evidence type="ECO:0000313" key="10">
    <source>
        <dbReference type="EMBL" id="NIK73255.1"/>
    </source>
</evidence>
<dbReference type="Pfam" id="PF00625">
    <property type="entry name" value="Guanylate_kin"/>
    <property type="match status" value="1"/>
</dbReference>
<keyword evidence="5" id="KW-0547">Nucleotide-binding</keyword>
<comment type="caution">
    <text evidence="10">The sequence shown here is derived from an EMBL/GenBank/DDBJ whole genome shotgun (WGS) entry which is preliminary data.</text>
</comment>
<dbReference type="RefSeq" id="WP_166918513.1">
    <property type="nucleotide sequence ID" value="NZ_JAASRN010000001.1"/>
</dbReference>
<dbReference type="PROSITE" id="PS50052">
    <property type="entry name" value="GUANYLATE_KINASE_2"/>
    <property type="match status" value="1"/>
</dbReference>
<keyword evidence="7" id="KW-0067">ATP-binding</keyword>
<evidence type="ECO:0000256" key="3">
    <source>
        <dbReference type="ARBA" id="ARBA00016296"/>
    </source>
</evidence>
<comment type="similarity">
    <text evidence="1">Belongs to the guanylate kinase family.</text>
</comment>
<dbReference type="SMART" id="SM00072">
    <property type="entry name" value="GuKc"/>
    <property type="match status" value="1"/>
</dbReference>
<dbReference type="SUPFAM" id="SSF52540">
    <property type="entry name" value="P-loop containing nucleoside triphosphate hydrolases"/>
    <property type="match status" value="1"/>
</dbReference>
<keyword evidence="6 10" id="KW-0418">Kinase</keyword>
<evidence type="ECO:0000256" key="4">
    <source>
        <dbReference type="ARBA" id="ARBA00022679"/>
    </source>
</evidence>
<protein>
    <recommendedName>
        <fullName evidence="3">Guanylate kinase</fullName>
        <ecNumber evidence="2">2.7.4.8</ecNumber>
    </recommendedName>
    <alternativeName>
        <fullName evidence="8">GMP kinase</fullName>
    </alternativeName>
</protein>
<dbReference type="PANTHER" id="PTHR23117">
    <property type="entry name" value="GUANYLATE KINASE-RELATED"/>
    <property type="match status" value="1"/>
</dbReference>
<reference evidence="10 11" key="1">
    <citation type="submission" date="2020-03" db="EMBL/GenBank/DDBJ databases">
        <title>Genomic Encyclopedia of Type Strains, Phase IV (KMG-IV): sequencing the most valuable type-strain genomes for metagenomic binning, comparative biology and taxonomic classification.</title>
        <authorList>
            <person name="Goeker M."/>
        </authorList>
    </citation>
    <scope>NUCLEOTIDE SEQUENCE [LARGE SCALE GENOMIC DNA]</scope>
    <source>
        <strain evidence="10 11">DSM 5718</strain>
    </source>
</reference>
<dbReference type="AlphaFoldDB" id="A0A846MP69"/>
<evidence type="ECO:0000256" key="1">
    <source>
        <dbReference type="ARBA" id="ARBA00005790"/>
    </source>
</evidence>
<dbReference type="GO" id="GO:0004385">
    <property type="term" value="F:GMP kinase activity"/>
    <property type="evidence" value="ECO:0007669"/>
    <property type="project" value="UniProtKB-EC"/>
</dbReference>
<dbReference type="Proteomes" id="UP000537126">
    <property type="component" value="Unassembled WGS sequence"/>
</dbReference>
<dbReference type="InterPro" id="IPR008144">
    <property type="entry name" value="Guanylate_kin-like_dom"/>
</dbReference>
<dbReference type="GO" id="GO:0005829">
    <property type="term" value="C:cytosol"/>
    <property type="evidence" value="ECO:0007669"/>
    <property type="project" value="TreeGrafter"/>
</dbReference>
<proteinExistence type="inferred from homology"/>
<dbReference type="PANTHER" id="PTHR23117:SF13">
    <property type="entry name" value="GUANYLATE KINASE"/>
    <property type="match status" value="1"/>
</dbReference>
<dbReference type="InterPro" id="IPR017665">
    <property type="entry name" value="Guanylate_kinase"/>
</dbReference>
<gene>
    <name evidence="10" type="ORF">FHS56_000741</name>
</gene>
<evidence type="ECO:0000259" key="9">
    <source>
        <dbReference type="PROSITE" id="PS50052"/>
    </source>
</evidence>
<dbReference type="InterPro" id="IPR027417">
    <property type="entry name" value="P-loop_NTPase"/>
</dbReference>